<dbReference type="EMBL" id="JABEQI010000006">
    <property type="protein sequence ID" value="MBB2187029.1"/>
    <property type="molecule type" value="Genomic_DNA"/>
</dbReference>
<dbReference type="AlphaFoldDB" id="A0A370G4M5"/>
<reference evidence="3 4" key="1">
    <citation type="submission" date="2018-07" db="EMBL/GenBank/DDBJ databases">
        <title>Genomic Encyclopedia of Type Strains, Phase IV (KMG-IV): sequencing the most valuable type-strain genomes for metagenomic binning, comparative biology and taxonomic classification.</title>
        <authorList>
            <person name="Goeker M."/>
        </authorList>
    </citation>
    <scope>NUCLEOTIDE SEQUENCE [LARGE SCALE GENOMIC DNA]</scope>
    <source>
        <strain evidence="3 4">DSM 5603</strain>
    </source>
</reference>
<feature type="domain" description="Xylose isomerase-like TIM barrel" evidence="1">
    <location>
        <begin position="23"/>
        <end position="254"/>
    </location>
</feature>
<dbReference type="PANTHER" id="PTHR12110:SF48">
    <property type="entry name" value="BLL3656 PROTEIN"/>
    <property type="match status" value="1"/>
</dbReference>
<protein>
    <submittedName>
        <fullName evidence="3">Sugar phosphate isomerase/epimerase</fullName>
    </submittedName>
</protein>
<evidence type="ECO:0000313" key="3">
    <source>
        <dbReference type="EMBL" id="RDI37003.1"/>
    </source>
</evidence>
<name>A0A370G4M5_GLULI</name>
<dbReference type="InterPro" id="IPR013022">
    <property type="entry name" value="Xyl_isomerase-like_TIM-brl"/>
</dbReference>
<dbReference type="RefSeq" id="WP_114727926.1">
    <property type="nucleotide sequence ID" value="NZ_BJMI01000022.1"/>
</dbReference>
<sequence>MTRPISLAWLTTAPMNPVEMIPLARRIGYAGVGLRALPAVPGETLPPLLTDPSFRRQIRDLARQEAIRVTDMEIVRISGNFRAADIEPFLDLCAELSVPHILVAGDDADLSRLASSFADLCTLAAPRGISPALEFMPWTAVRDARTALSVVTTAAADNGTIIVDTLHVARSGTTTNDLRNIPRDRLAYVQICDAPADIPATREGLIHTARQARLLPGDGGIDLPAILASLPPDLPVSVEIPNQAAHIQQGASHWASMAFDATSALLRTGRPT</sequence>
<dbReference type="Pfam" id="PF01261">
    <property type="entry name" value="AP_endonuc_2"/>
    <property type="match status" value="1"/>
</dbReference>
<evidence type="ECO:0000259" key="1">
    <source>
        <dbReference type="Pfam" id="PF01261"/>
    </source>
</evidence>
<keyword evidence="4" id="KW-1185">Reference proteome</keyword>
<dbReference type="Gene3D" id="3.20.20.150">
    <property type="entry name" value="Divalent-metal-dependent TIM barrel enzymes"/>
    <property type="match status" value="1"/>
</dbReference>
<dbReference type="GO" id="GO:0016853">
    <property type="term" value="F:isomerase activity"/>
    <property type="evidence" value="ECO:0007669"/>
    <property type="project" value="UniProtKB-KW"/>
</dbReference>
<evidence type="ECO:0000313" key="2">
    <source>
        <dbReference type="EMBL" id="MBB2187029.1"/>
    </source>
</evidence>
<evidence type="ECO:0000313" key="4">
    <source>
        <dbReference type="Proteomes" id="UP000254958"/>
    </source>
</evidence>
<comment type="caution">
    <text evidence="3">The sequence shown here is derived from an EMBL/GenBank/DDBJ whole genome shotgun (WGS) entry which is preliminary data.</text>
</comment>
<reference evidence="2 5" key="2">
    <citation type="submission" date="2020-04" db="EMBL/GenBank/DDBJ databases">
        <title>Description of novel Gluconacetobacter.</title>
        <authorList>
            <person name="Sombolestani A."/>
        </authorList>
    </citation>
    <scope>NUCLEOTIDE SEQUENCE [LARGE SCALE GENOMIC DNA]</scope>
    <source>
        <strain evidence="2 5">LMG 1382</strain>
    </source>
</reference>
<dbReference type="PANTHER" id="PTHR12110">
    <property type="entry name" value="HYDROXYPYRUVATE ISOMERASE"/>
    <property type="match status" value="1"/>
</dbReference>
<dbReference type="InterPro" id="IPR036237">
    <property type="entry name" value="Xyl_isomerase-like_sf"/>
</dbReference>
<dbReference type="InterPro" id="IPR050312">
    <property type="entry name" value="IolE/XylAMocC-like"/>
</dbReference>
<dbReference type="Proteomes" id="UP000254958">
    <property type="component" value="Unassembled WGS sequence"/>
</dbReference>
<keyword evidence="3" id="KW-0413">Isomerase</keyword>
<dbReference type="EMBL" id="QQAW01000007">
    <property type="protein sequence ID" value="RDI37003.1"/>
    <property type="molecule type" value="Genomic_DNA"/>
</dbReference>
<gene>
    <name evidence="3" type="ORF">C7453_10749</name>
    <name evidence="2" type="ORF">HLH32_11665</name>
</gene>
<dbReference type="SUPFAM" id="SSF51658">
    <property type="entry name" value="Xylose isomerase-like"/>
    <property type="match status" value="1"/>
</dbReference>
<dbReference type="Proteomes" id="UP000562982">
    <property type="component" value="Unassembled WGS sequence"/>
</dbReference>
<dbReference type="OrthoDB" id="9072761at2"/>
<proteinExistence type="predicted"/>
<evidence type="ECO:0000313" key="5">
    <source>
        <dbReference type="Proteomes" id="UP000562982"/>
    </source>
</evidence>
<organism evidence="3 4">
    <name type="scientific">Gluconacetobacter liquefaciens</name>
    <name type="common">Acetobacter liquefaciens</name>
    <dbReference type="NCBI Taxonomy" id="89584"/>
    <lineage>
        <taxon>Bacteria</taxon>
        <taxon>Pseudomonadati</taxon>
        <taxon>Pseudomonadota</taxon>
        <taxon>Alphaproteobacteria</taxon>
        <taxon>Acetobacterales</taxon>
        <taxon>Acetobacteraceae</taxon>
        <taxon>Gluconacetobacter</taxon>
    </lineage>
</organism>
<accession>A0A370G4M5</accession>